<dbReference type="RefSeq" id="XP_001746841.1">
    <property type="nucleotide sequence ID" value="XM_001746789.1"/>
</dbReference>
<proteinExistence type="predicted"/>
<feature type="chain" id="PRO_5002742697" description="SH3 domain-containing protein" evidence="8">
    <location>
        <begin position="25"/>
        <end position="413"/>
    </location>
</feature>
<keyword evidence="3 6" id="KW-0175">Coiled coil</keyword>
<comment type="subcellular location">
    <subcellularLocation>
        <location evidence="1">Membrane</location>
        <topology evidence="1">Peripheral membrane protein</topology>
    </subcellularLocation>
</comment>
<dbReference type="SMART" id="SM00326">
    <property type="entry name" value="SH3"/>
    <property type="match status" value="1"/>
</dbReference>
<dbReference type="PROSITE" id="PS50002">
    <property type="entry name" value="SH3"/>
    <property type="match status" value="1"/>
</dbReference>
<dbReference type="GeneID" id="5892039"/>
<accession>A9V2F3</accession>
<keyword evidence="2 5" id="KW-0728">SH3 domain</keyword>
<evidence type="ECO:0000313" key="10">
    <source>
        <dbReference type="EMBL" id="EDQ88248.1"/>
    </source>
</evidence>
<dbReference type="EMBL" id="CH991555">
    <property type="protein sequence ID" value="EDQ88248.1"/>
    <property type="molecule type" value="Genomic_DNA"/>
</dbReference>
<name>A9V2F3_MONBE</name>
<reference evidence="10 11" key="1">
    <citation type="journal article" date="2008" name="Nature">
        <title>The genome of the choanoflagellate Monosiga brevicollis and the origin of metazoans.</title>
        <authorList>
            <consortium name="JGI Sequencing"/>
            <person name="King N."/>
            <person name="Westbrook M.J."/>
            <person name="Young S.L."/>
            <person name="Kuo A."/>
            <person name="Abedin M."/>
            <person name="Chapman J."/>
            <person name="Fairclough S."/>
            <person name="Hellsten U."/>
            <person name="Isogai Y."/>
            <person name="Letunic I."/>
            <person name="Marr M."/>
            <person name="Pincus D."/>
            <person name="Putnam N."/>
            <person name="Rokas A."/>
            <person name="Wright K.J."/>
            <person name="Zuzow R."/>
            <person name="Dirks W."/>
            <person name="Good M."/>
            <person name="Goodstein D."/>
            <person name="Lemons D."/>
            <person name="Li W."/>
            <person name="Lyons J.B."/>
            <person name="Morris A."/>
            <person name="Nichols S."/>
            <person name="Richter D.J."/>
            <person name="Salamov A."/>
            <person name="Bork P."/>
            <person name="Lim W.A."/>
            <person name="Manning G."/>
            <person name="Miller W.T."/>
            <person name="McGinnis W."/>
            <person name="Shapiro H."/>
            <person name="Tjian R."/>
            <person name="Grigoriev I.V."/>
            <person name="Rokhsar D."/>
        </authorList>
    </citation>
    <scope>NUCLEOTIDE SEQUENCE [LARGE SCALE GENOMIC DNA]</scope>
    <source>
        <strain evidence="11">MX1 / ATCC 50154</strain>
    </source>
</reference>
<feature type="signal peptide" evidence="8">
    <location>
        <begin position="1"/>
        <end position="24"/>
    </location>
</feature>
<dbReference type="Pfam" id="PF14604">
    <property type="entry name" value="SH3_9"/>
    <property type="match status" value="1"/>
</dbReference>
<dbReference type="KEGG" id="mbr:MONBRDRAFT_32905"/>
<dbReference type="InterPro" id="IPR050384">
    <property type="entry name" value="Endophilin_SH3RF"/>
</dbReference>
<evidence type="ECO:0000256" key="6">
    <source>
        <dbReference type="SAM" id="Coils"/>
    </source>
</evidence>
<dbReference type="InParanoid" id="A9V2F3"/>
<dbReference type="Gene3D" id="2.30.30.40">
    <property type="entry name" value="SH3 Domains"/>
    <property type="match status" value="1"/>
</dbReference>
<gene>
    <name evidence="10" type="ORF">MONBRDRAFT_32905</name>
</gene>
<evidence type="ECO:0000256" key="7">
    <source>
        <dbReference type="SAM" id="MobiDB-lite"/>
    </source>
</evidence>
<dbReference type="eggNOG" id="KOG4225">
    <property type="taxonomic scope" value="Eukaryota"/>
</dbReference>
<dbReference type="InterPro" id="IPR036028">
    <property type="entry name" value="SH3-like_dom_sf"/>
</dbReference>
<evidence type="ECO:0000256" key="2">
    <source>
        <dbReference type="ARBA" id="ARBA00022443"/>
    </source>
</evidence>
<feature type="coiled-coil region" evidence="6">
    <location>
        <begin position="212"/>
        <end position="240"/>
    </location>
</feature>
<dbReference type="PANTHER" id="PTHR14167">
    <property type="entry name" value="SH3 DOMAIN-CONTAINING"/>
    <property type="match status" value="1"/>
</dbReference>
<evidence type="ECO:0000313" key="11">
    <source>
        <dbReference type="Proteomes" id="UP000001357"/>
    </source>
</evidence>
<feature type="compositionally biased region" description="Basic and acidic residues" evidence="7">
    <location>
        <begin position="154"/>
        <end position="165"/>
    </location>
</feature>
<protein>
    <recommendedName>
        <fullName evidence="9">SH3 domain-containing protein</fullName>
    </recommendedName>
</protein>
<evidence type="ECO:0000256" key="3">
    <source>
        <dbReference type="ARBA" id="ARBA00023054"/>
    </source>
</evidence>
<keyword evidence="11" id="KW-1185">Reference proteome</keyword>
<evidence type="ECO:0000256" key="8">
    <source>
        <dbReference type="SAM" id="SignalP"/>
    </source>
</evidence>
<sequence>MQFAWPCQAMLPAFLELLILAALACFEHFLNLKPSTMADREAQLKELSKGRSKAPAADPEEIKRRNLEALQKRKAMLSQMKQEEATRPLPDGWRRVESRSRPGEFVYENIHTEERIAWFPTEAAKEEAQAALVPQNAAADKKAELKKKNLEALQKRKAKQAEQKQAEANLELPEGWKRSESRSRPGEVVYENTFTGERQAWFPDAPAVDPSMSEEDKKKAALKEKNRQALEARKAKLAAKKADEATRPLPKGWRRVESRSRPGEFVYENEYTDERIAWFPEEPAEPPLPEGWRKVESRTYPGEFVYENMYTLDRQAWFPEGPAPKEPVEEAPEKRTEAQLSQLKQAAPAVDVICKARALYEYTAENRDEEIDLLEGDVIAVEYKADNGWWVGINTRTQRNGIFPGTYVEELPN</sequence>
<dbReference type="Proteomes" id="UP000001357">
    <property type="component" value="Unassembled WGS sequence"/>
</dbReference>
<dbReference type="OMA" id="VYENIYT"/>
<dbReference type="InterPro" id="IPR001452">
    <property type="entry name" value="SH3_domain"/>
</dbReference>
<dbReference type="PANTHER" id="PTHR14167:SF81">
    <property type="entry name" value="ENDOPHILIN-A"/>
    <property type="match status" value="1"/>
</dbReference>
<dbReference type="AlphaFoldDB" id="A9V2F3"/>
<feature type="domain" description="SH3" evidence="9">
    <location>
        <begin position="351"/>
        <end position="413"/>
    </location>
</feature>
<dbReference type="PRINTS" id="PR00452">
    <property type="entry name" value="SH3DOMAIN"/>
</dbReference>
<keyword evidence="8" id="KW-0732">Signal</keyword>
<dbReference type="SUPFAM" id="SSF50044">
    <property type="entry name" value="SH3-domain"/>
    <property type="match status" value="1"/>
</dbReference>
<keyword evidence="4" id="KW-0472">Membrane</keyword>
<feature type="compositionally biased region" description="Basic and acidic residues" evidence="7">
    <location>
        <begin position="174"/>
        <end position="185"/>
    </location>
</feature>
<evidence type="ECO:0000259" key="9">
    <source>
        <dbReference type="PROSITE" id="PS50002"/>
    </source>
</evidence>
<dbReference type="STRING" id="81824.A9V2F3"/>
<evidence type="ECO:0000256" key="1">
    <source>
        <dbReference type="ARBA" id="ARBA00004170"/>
    </source>
</evidence>
<evidence type="ECO:0000256" key="4">
    <source>
        <dbReference type="ARBA" id="ARBA00023136"/>
    </source>
</evidence>
<feature type="region of interest" description="Disordered" evidence="7">
    <location>
        <begin position="154"/>
        <end position="185"/>
    </location>
</feature>
<evidence type="ECO:0000256" key="5">
    <source>
        <dbReference type="PROSITE-ProRule" id="PRU00192"/>
    </source>
</evidence>
<organism evidence="10 11">
    <name type="scientific">Monosiga brevicollis</name>
    <name type="common">Choanoflagellate</name>
    <dbReference type="NCBI Taxonomy" id="81824"/>
    <lineage>
        <taxon>Eukaryota</taxon>
        <taxon>Choanoflagellata</taxon>
        <taxon>Craspedida</taxon>
        <taxon>Salpingoecidae</taxon>
        <taxon>Monosiga</taxon>
    </lineage>
</organism>